<comment type="similarity">
    <text evidence="4">Belongs to the GbsR family.</text>
</comment>
<name>A0ABW5RR96_9BACI</name>
<gene>
    <name evidence="6" type="ORF">ACFSUL_07950</name>
</gene>
<keyword evidence="7" id="KW-1185">Reference proteome</keyword>
<evidence type="ECO:0000256" key="1">
    <source>
        <dbReference type="ARBA" id="ARBA00023015"/>
    </source>
</evidence>
<dbReference type="InterPro" id="IPR026282">
    <property type="entry name" value="MJ1563"/>
</dbReference>
<evidence type="ECO:0000313" key="6">
    <source>
        <dbReference type="EMBL" id="MFD2680689.1"/>
    </source>
</evidence>
<dbReference type="InterPro" id="IPR052362">
    <property type="entry name" value="HTH-GbsR_regulator"/>
</dbReference>
<comment type="caution">
    <text evidence="6">The sequence shown here is derived from an EMBL/GenBank/DDBJ whole genome shotgun (WGS) entry which is preliminary data.</text>
</comment>
<reference evidence="7" key="1">
    <citation type="journal article" date="2019" name="Int. J. Syst. Evol. Microbiol.">
        <title>The Global Catalogue of Microorganisms (GCM) 10K type strain sequencing project: providing services to taxonomists for standard genome sequencing and annotation.</title>
        <authorList>
            <consortium name="The Broad Institute Genomics Platform"/>
            <consortium name="The Broad Institute Genome Sequencing Center for Infectious Disease"/>
            <person name="Wu L."/>
            <person name="Ma J."/>
        </authorList>
    </citation>
    <scope>NUCLEOTIDE SEQUENCE [LARGE SCALE GENOMIC DNA]</scope>
    <source>
        <strain evidence="7">KCTC 3913</strain>
    </source>
</reference>
<keyword evidence="1 4" id="KW-0805">Transcription regulation</keyword>
<evidence type="ECO:0000256" key="4">
    <source>
        <dbReference type="PIRNR" id="PIRNR006707"/>
    </source>
</evidence>
<accession>A0ABW5RR96</accession>
<feature type="coiled-coil region" evidence="5">
    <location>
        <begin position="106"/>
        <end position="133"/>
    </location>
</feature>
<evidence type="ECO:0000256" key="2">
    <source>
        <dbReference type="ARBA" id="ARBA00023125"/>
    </source>
</evidence>
<keyword evidence="2 4" id="KW-0238">DNA-binding</keyword>
<dbReference type="Proteomes" id="UP001597506">
    <property type="component" value="Unassembled WGS sequence"/>
</dbReference>
<dbReference type="PANTHER" id="PTHR38465">
    <property type="entry name" value="HTH-TYPE TRANSCRIPTIONAL REGULATOR MJ1563-RELATED"/>
    <property type="match status" value="1"/>
</dbReference>
<organism evidence="6 7">
    <name type="scientific">Bacillus seohaeanensis</name>
    <dbReference type="NCBI Taxonomy" id="284580"/>
    <lineage>
        <taxon>Bacteria</taxon>
        <taxon>Bacillati</taxon>
        <taxon>Bacillota</taxon>
        <taxon>Bacilli</taxon>
        <taxon>Bacillales</taxon>
        <taxon>Bacillaceae</taxon>
        <taxon>Bacillus</taxon>
    </lineage>
</organism>
<sequence length="177" mass="20857">MNKEELAAQARERVIKSVTKNMHLYGVTPSIGRIYGTLYFHNKPMTLDALKEELGMSKTSMSTGVRTLINLNMVEKVWKKGERKDLYQIKADWYQNFIDLFSIQWRKGSQLNMEALRKSLNELESLLAEETNEEFAEQIKEDIEKVTYAINYFQWLFKVIELFESEEIFNIIEKKQG</sequence>
<dbReference type="InterPro" id="IPR036390">
    <property type="entry name" value="WH_DNA-bd_sf"/>
</dbReference>
<keyword evidence="5" id="KW-0175">Coiled coil</keyword>
<dbReference type="InterPro" id="IPR036388">
    <property type="entry name" value="WH-like_DNA-bd_sf"/>
</dbReference>
<dbReference type="Gene3D" id="1.10.10.10">
    <property type="entry name" value="Winged helix-like DNA-binding domain superfamily/Winged helix DNA-binding domain"/>
    <property type="match status" value="1"/>
</dbReference>
<keyword evidence="3 4" id="KW-0804">Transcription</keyword>
<dbReference type="PIRSF" id="PIRSF006707">
    <property type="entry name" value="MJ1563"/>
    <property type="match status" value="1"/>
</dbReference>
<evidence type="ECO:0000313" key="7">
    <source>
        <dbReference type="Proteomes" id="UP001597506"/>
    </source>
</evidence>
<dbReference type="PANTHER" id="PTHR38465:SF1">
    <property type="entry name" value="HTH-TYPE TRANSCRIPTIONAL REGULATOR MJ1563-RELATED"/>
    <property type="match status" value="1"/>
</dbReference>
<protein>
    <recommendedName>
        <fullName evidence="4">HTH-type transcriptional regulator</fullName>
    </recommendedName>
</protein>
<dbReference type="EMBL" id="JBHUMF010000016">
    <property type="protein sequence ID" value="MFD2680689.1"/>
    <property type="molecule type" value="Genomic_DNA"/>
</dbReference>
<dbReference type="SUPFAM" id="SSF46785">
    <property type="entry name" value="Winged helix' DNA-binding domain"/>
    <property type="match status" value="1"/>
</dbReference>
<dbReference type="RefSeq" id="WP_377934311.1">
    <property type="nucleotide sequence ID" value="NZ_JBHUMF010000016.1"/>
</dbReference>
<evidence type="ECO:0000256" key="5">
    <source>
        <dbReference type="SAM" id="Coils"/>
    </source>
</evidence>
<proteinExistence type="inferred from homology"/>
<evidence type="ECO:0000256" key="3">
    <source>
        <dbReference type="ARBA" id="ARBA00023163"/>
    </source>
</evidence>